<name>A0A645HFM0_9ZZZZ</name>
<accession>A0A645HFM0</accession>
<sequence>MNLYLDFPVQFSALLINQAMKQCVLHKRLNHILWDLLRHKFIFNLPRHFQISVIHVSLDDKILFHHFSFIGYCIRHLDVIDSQPVLKNRNQGGIYFDDIITPASSRKIIDTVNRIVDKVGIYLADQQAESDLLFLPLFLCEQFQAVF</sequence>
<dbReference type="EMBL" id="VSSQ01091682">
    <property type="protein sequence ID" value="MPN37182.1"/>
    <property type="molecule type" value="Genomic_DNA"/>
</dbReference>
<protein>
    <submittedName>
        <fullName evidence="1">Uncharacterized protein</fullName>
    </submittedName>
</protein>
<comment type="caution">
    <text evidence="1">The sequence shown here is derived from an EMBL/GenBank/DDBJ whole genome shotgun (WGS) entry which is preliminary data.</text>
</comment>
<organism evidence="1">
    <name type="scientific">bioreactor metagenome</name>
    <dbReference type="NCBI Taxonomy" id="1076179"/>
    <lineage>
        <taxon>unclassified sequences</taxon>
        <taxon>metagenomes</taxon>
        <taxon>ecological metagenomes</taxon>
    </lineage>
</organism>
<proteinExistence type="predicted"/>
<evidence type="ECO:0000313" key="1">
    <source>
        <dbReference type="EMBL" id="MPN37182.1"/>
    </source>
</evidence>
<dbReference type="AlphaFoldDB" id="A0A645HFM0"/>
<gene>
    <name evidence="1" type="ORF">SDC9_184698</name>
</gene>
<reference evidence="1" key="1">
    <citation type="submission" date="2019-08" db="EMBL/GenBank/DDBJ databases">
        <authorList>
            <person name="Kucharzyk K."/>
            <person name="Murdoch R.W."/>
            <person name="Higgins S."/>
            <person name="Loffler F."/>
        </authorList>
    </citation>
    <scope>NUCLEOTIDE SEQUENCE</scope>
</reference>